<evidence type="ECO:0000256" key="2">
    <source>
        <dbReference type="ARBA" id="ARBA00004496"/>
    </source>
</evidence>
<dbReference type="InterPro" id="IPR027417">
    <property type="entry name" value="P-loop_NTPase"/>
</dbReference>
<proteinExistence type="inferred from homology"/>
<dbReference type="Pfam" id="PF17862">
    <property type="entry name" value="AAA_lid_3"/>
    <property type="match status" value="1"/>
</dbReference>
<dbReference type="InterPro" id="IPR012340">
    <property type="entry name" value="NA-bd_OB-fold"/>
</dbReference>
<feature type="domain" description="AAA+ ATPase" evidence="11">
    <location>
        <begin position="210"/>
        <end position="349"/>
    </location>
</feature>
<dbReference type="GO" id="GO:0005634">
    <property type="term" value="C:nucleus"/>
    <property type="evidence" value="ECO:0007669"/>
    <property type="project" value="UniProtKB-SubCell"/>
</dbReference>
<evidence type="ECO:0000259" key="11">
    <source>
        <dbReference type="SMART" id="SM00382"/>
    </source>
</evidence>
<dbReference type="InterPro" id="IPR003959">
    <property type="entry name" value="ATPase_AAA_core"/>
</dbReference>
<dbReference type="InterPro" id="IPR032501">
    <property type="entry name" value="Prot_ATP_ID_OB_2nd"/>
</dbReference>
<evidence type="ECO:0000256" key="10">
    <source>
        <dbReference type="RuleBase" id="RU003651"/>
    </source>
</evidence>
<dbReference type="Proteomes" id="UP001140217">
    <property type="component" value="Unassembled WGS sequence"/>
</dbReference>
<keyword evidence="5 10" id="KW-0547">Nucleotide-binding</keyword>
<name>A0A9W8HDL2_9FUNG</name>
<dbReference type="InterPro" id="IPR003960">
    <property type="entry name" value="ATPase_AAA_CS"/>
</dbReference>
<dbReference type="GO" id="GO:0005737">
    <property type="term" value="C:cytoplasm"/>
    <property type="evidence" value="ECO:0007669"/>
    <property type="project" value="UniProtKB-SubCell"/>
</dbReference>
<comment type="subcellular location">
    <subcellularLocation>
        <location evidence="2">Cytoplasm</location>
    </subcellularLocation>
    <subcellularLocation>
        <location evidence="1">Nucleus</location>
    </subcellularLocation>
</comment>
<evidence type="ECO:0000256" key="5">
    <source>
        <dbReference type="ARBA" id="ARBA00022741"/>
    </source>
</evidence>
<dbReference type="PROSITE" id="PS00674">
    <property type="entry name" value="AAA"/>
    <property type="match status" value="1"/>
</dbReference>
<dbReference type="PANTHER" id="PTHR23073">
    <property type="entry name" value="26S PROTEASOME REGULATORY SUBUNIT"/>
    <property type="match status" value="1"/>
</dbReference>
<dbReference type="FunFam" id="1.10.8.60:FF:000009">
    <property type="entry name" value="26S protease regulatory subunit 6A"/>
    <property type="match status" value="1"/>
</dbReference>
<dbReference type="Pfam" id="PF16450">
    <property type="entry name" value="Prot_ATP_ID_OB_C"/>
    <property type="match status" value="1"/>
</dbReference>
<evidence type="ECO:0000256" key="6">
    <source>
        <dbReference type="ARBA" id="ARBA00022840"/>
    </source>
</evidence>
<evidence type="ECO:0000256" key="4">
    <source>
        <dbReference type="ARBA" id="ARBA00022490"/>
    </source>
</evidence>
<dbReference type="OrthoDB" id="9443236at2759"/>
<keyword evidence="4" id="KW-0963">Cytoplasm</keyword>
<evidence type="ECO:0000256" key="3">
    <source>
        <dbReference type="ARBA" id="ARBA00006914"/>
    </source>
</evidence>
<sequence length="430" mass="47666">MASLEQAAAATAADDFSDLDAEIRRSSNTEISSRTRLIENEVRVLKSDYHRLTHEQNMMLAKIKDNTDKININKQLPYLVSNVVEILDINPDGEEEEDGANVDLDSQRKGKCAVIRTTTRQTVFLPIIGLVPANELTAGDLIGVHKDSFLVLEKLPAEYDPRVKVMEVDEKPTESYSDIGGLDKQVDELVEAVVLPMTHADRFKRLGIKPPKGVLMYGPPGTGKTLLARACAAQTQSTYLKLAGPQLVQMYIGDGAKIVRDAFALAKEKAPTIVFIDELDAVGTKRFDSEKSGDREVQRTMLELLNQLDGFGSDDRIKVIAATNRIDILDPALLRSGRLDRKIEFPLPNEEARAHIISIHARKMNVSADVNYEELARSCDEFNGAQCKAICVEAGMIALRRGATQLNHEDFMEGIQEVQAKKKTSLQYFA</sequence>
<dbReference type="FunFam" id="2.40.50.140:FF:000076">
    <property type="entry name" value="26S protease regulatory subunit 6A"/>
    <property type="match status" value="1"/>
</dbReference>
<dbReference type="GO" id="GO:0008540">
    <property type="term" value="C:proteasome regulatory particle, base subcomplex"/>
    <property type="evidence" value="ECO:0007669"/>
    <property type="project" value="UniProtKB-ARBA"/>
</dbReference>
<dbReference type="SMART" id="SM00382">
    <property type="entry name" value="AAA"/>
    <property type="match status" value="1"/>
</dbReference>
<dbReference type="InterPro" id="IPR003593">
    <property type="entry name" value="AAA+_ATPase"/>
</dbReference>
<reference evidence="12" key="1">
    <citation type="submission" date="2022-07" db="EMBL/GenBank/DDBJ databases">
        <title>Phylogenomic reconstructions and comparative analyses of Kickxellomycotina fungi.</title>
        <authorList>
            <person name="Reynolds N.K."/>
            <person name="Stajich J.E."/>
            <person name="Barry K."/>
            <person name="Grigoriev I.V."/>
            <person name="Crous P."/>
            <person name="Smith M.E."/>
        </authorList>
    </citation>
    <scope>NUCLEOTIDE SEQUENCE</scope>
    <source>
        <strain evidence="12">NBRC 105414</strain>
    </source>
</reference>
<dbReference type="GO" id="GO:0005524">
    <property type="term" value="F:ATP binding"/>
    <property type="evidence" value="ECO:0007669"/>
    <property type="project" value="UniProtKB-KW"/>
</dbReference>
<comment type="similarity">
    <text evidence="3 10">Belongs to the AAA ATPase family.</text>
</comment>
<evidence type="ECO:0000256" key="8">
    <source>
        <dbReference type="ARBA" id="ARBA00023242"/>
    </source>
</evidence>
<comment type="caution">
    <text evidence="12">The sequence shown here is derived from an EMBL/GenBank/DDBJ whole genome shotgun (WGS) entry which is preliminary data.</text>
</comment>
<keyword evidence="7 12" id="KW-0647">Proteasome</keyword>
<keyword evidence="6 10" id="KW-0067">ATP-binding</keyword>
<dbReference type="InterPro" id="IPR050221">
    <property type="entry name" value="26S_Proteasome_ATPase"/>
</dbReference>
<keyword evidence="8" id="KW-0539">Nucleus</keyword>
<dbReference type="EMBL" id="JANBUL010000159">
    <property type="protein sequence ID" value="KAJ2779867.1"/>
    <property type="molecule type" value="Genomic_DNA"/>
</dbReference>
<evidence type="ECO:0000256" key="7">
    <source>
        <dbReference type="ARBA" id="ARBA00022942"/>
    </source>
</evidence>
<dbReference type="Gene3D" id="2.40.50.140">
    <property type="entry name" value="Nucleic acid-binding proteins"/>
    <property type="match status" value="1"/>
</dbReference>
<dbReference type="FunFam" id="3.40.50.300:FF:000037">
    <property type="entry name" value="26S protease regulatory subunit 6A"/>
    <property type="match status" value="1"/>
</dbReference>
<evidence type="ECO:0000313" key="12">
    <source>
        <dbReference type="EMBL" id="KAJ2779867.1"/>
    </source>
</evidence>
<dbReference type="SUPFAM" id="SSF52540">
    <property type="entry name" value="P-loop containing nucleoside triphosphate hydrolases"/>
    <property type="match status" value="1"/>
</dbReference>
<keyword evidence="13" id="KW-1185">Reference proteome</keyword>
<dbReference type="Gene3D" id="1.10.8.60">
    <property type="match status" value="1"/>
</dbReference>
<gene>
    <name evidence="12" type="primary">RPT5</name>
    <name evidence="12" type="ORF">H4R18_003760</name>
</gene>
<dbReference type="InterPro" id="IPR041569">
    <property type="entry name" value="AAA_lid_3"/>
</dbReference>
<accession>A0A9W8HDL2</accession>
<organism evidence="12 13">
    <name type="scientific">Coemansia javaensis</name>
    <dbReference type="NCBI Taxonomy" id="2761396"/>
    <lineage>
        <taxon>Eukaryota</taxon>
        <taxon>Fungi</taxon>
        <taxon>Fungi incertae sedis</taxon>
        <taxon>Zoopagomycota</taxon>
        <taxon>Kickxellomycotina</taxon>
        <taxon>Kickxellomycetes</taxon>
        <taxon>Kickxellales</taxon>
        <taxon>Kickxellaceae</taxon>
        <taxon>Coemansia</taxon>
    </lineage>
</organism>
<dbReference type="GO" id="GO:0016887">
    <property type="term" value="F:ATP hydrolysis activity"/>
    <property type="evidence" value="ECO:0007669"/>
    <property type="project" value="InterPro"/>
</dbReference>
<dbReference type="AlphaFoldDB" id="A0A9W8HDL2"/>
<evidence type="ECO:0000256" key="9">
    <source>
        <dbReference type="ARBA" id="ARBA00069320"/>
    </source>
</evidence>
<dbReference type="Gene3D" id="3.40.50.300">
    <property type="entry name" value="P-loop containing nucleotide triphosphate hydrolases"/>
    <property type="match status" value="1"/>
</dbReference>
<protein>
    <recommendedName>
        <fullName evidence="9">26S proteasome regulatory subunit 6A</fullName>
    </recommendedName>
</protein>
<evidence type="ECO:0000313" key="13">
    <source>
        <dbReference type="Proteomes" id="UP001140217"/>
    </source>
</evidence>
<evidence type="ECO:0000256" key="1">
    <source>
        <dbReference type="ARBA" id="ARBA00004123"/>
    </source>
</evidence>
<dbReference type="Pfam" id="PF00004">
    <property type="entry name" value="AAA"/>
    <property type="match status" value="1"/>
</dbReference>